<dbReference type="Proteomes" id="UP000677305">
    <property type="component" value="Chromosome"/>
</dbReference>
<evidence type="ECO:0000313" key="2">
    <source>
        <dbReference type="Proteomes" id="UP000677305"/>
    </source>
</evidence>
<organism evidence="1 2">
    <name type="scientific">Vallitalea guaymasensis</name>
    <dbReference type="NCBI Taxonomy" id="1185412"/>
    <lineage>
        <taxon>Bacteria</taxon>
        <taxon>Bacillati</taxon>
        <taxon>Bacillota</taxon>
        <taxon>Clostridia</taxon>
        <taxon>Lachnospirales</taxon>
        <taxon>Vallitaleaceae</taxon>
        <taxon>Vallitalea</taxon>
    </lineage>
</organism>
<dbReference type="AlphaFoldDB" id="A0A8J8MAK9"/>
<dbReference type="KEGG" id="vgu:HYG85_09655"/>
<reference evidence="1 2" key="1">
    <citation type="submission" date="2020-07" db="EMBL/GenBank/DDBJ databases">
        <title>Vallitalea guaymasensis genome.</title>
        <authorList>
            <person name="Postec A."/>
        </authorList>
    </citation>
    <scope>NUCLEOTIDE SEQUENCE [LARGE SCALE GENOMIC DNA]</scope>
    <source>
        <strain evidence="1 2">Ra1766G1</strain>
    </source>
</reference>
<dbReference type="EMBL" id="CP058561">
    <property type="protein sequence ID" value="QUH29175.1"/>
    <property type="molecule type" value="Genomic_DNA"/>
</dbReference>
<protein>
    <submittedName>
        <fullName evidence="1">Uncharacterized protein</fullName>
    </submittedName>
</protein>
<evidence type="ECO:0000313" key="1">
    <source>
        <dbReference type="EMBL" id="QUH29175.1"/>
    </source>
</evidence>
<sequence>MKDFIVLIAVLIILLPFPLQYALEEYNHNQKSEIQSYVYTAKEKAKQEGYFTPEIKEQLIDNITKTFHIEESDVHITTEKVRKYRQSKFNEDNLIYYKIEVPIRKIIAVPILWGIGNDENKTMYTIEGYAASEAIL</sequence>
<proteinExistence type="predicted"/>
<name>A0A8J8MAK9_9FIRM</name>
<dbReference type="RefSeq" id="WP_212693300.1">
    <property type="nucleotide sequence ID" value="NZ_CAJXUH010000002.1"/>
</dbReference>
<gene>
    <name evidence="1" type="ORF">HYG85_09655</name>
</gene>
<accession>A0A8J8MAK9</accession>
<keyword evidence="2" id="KW-1185">Reference proteome</keyword>